<reference evidence="1 2" key="1">
    <citation type="journal article" date="2019" name="Commun. Biol.">
        <title>The bagworm genome reveals a unique fibroin gene that provides high tensile strength.</title>
        <authorList>
            <person name="Kono N."/>
            <person name="Nakamura H."/>
            <person name="Ohtoshi R."/>
            <person name="Tomita M."/>
            <person name="Numata K."/>
            <person name="Arakawa K."/>
        </authorList>
    </citation>
    <scope>NUCLEOTIDE SEQUENCE [LARGE SCALE GENOMIC DNA]</scope>
</reference>
<evidence type="ECO:0000313" key="2">
    <source>
        <dbReference type="Proteomes" id="UP000299102"/>
    </source>
</evidence>
<evidence type="ECO:0000313" key="1">
    <source>
        <dbReference type="EMBL" id="GBP57939.1"/>
    </source>
</evidence>
<dbReference type="Proteomes" id="UP000299102">
    <property type="component" value="Unassembled WGS sequence"/>
</dbReference>
<dbReference type="AlphaFoldDB" id="A0A4C1X6D8"/>
<name>A0A4C1X6D8_EUMVA</name>
<accession>A0A4C1X6D8</accession>
<keyword evidence="2" id="KW-1185">Reference proteome</keyword>
<sequence length="93" mass="10510">MAVPNSSSSEEITLEKRFPLLQTDIQGEKSRLRVNFRPIELRRSSSEKLSSIGSCTVEATMLFFDIDSGVCSNRHRYLAAPIDYRQRSTSLPS</sequence>
<proteinExistence type="predicted"/>
<protein>
    <submittedName>
        <fullName evidence="1">Uncharacterized protein</fullName>
    </submittedName>
</protein>
<gene>
    <name evidence="1" type="ORF">EVAR_40799_1</name>
</gene>
<dbReference type="EMBL" id="BGZK01000723">
    <property type="protein sequence ID" value="GBP57939.1"/>
    <property type="molecule type" value="Genomic_DNA"/>
</dbReference>
<organism evidence="1 2">
    <name type="scientific">Eumeta variegata</name>
    <name type="common">Bagworm moth</name>
    <name type="synonym">Eumeta japonica</name>
    <dbReference type="NCBI Taxonomy" id="151549"/>
    <lineage>
        <taxon>Eukaryota</taxon>
        <taxon>Metazoa</taxon>
        <taxon>Ecdysozoa</taxon>
        <taxon>Arthropoda</taxon>
        <taxon>Hexapoda</taxon>
        <taxon>Insecta</taxon>
        <taxon>Pterygota</taxon>
        <taxon>Neoptera</taxon>
        <taxon>Endopterygota</taxon>
        <taxon>Lepidoptera</taxon>
        <taxon>Glossata</taxon>
        <taxon>Ditrysia</taxon>
        <taxon>Tineoidea</taxon>
        <taxon>Psychidae</taxon>
        <taxon>Oiketicinae</taxon>
        <taxon>Eumeta</taxon>
    </lineage>
</organism>
<comment type="caution">
    <text evidence="1">The sequence shown here is derived from an EMBL/GenBank/DDBJ whole genome shotgun (WGS) entry which is preliminary data.</text>
</comment>